<comment type="subcellular location">
    <subcellularLocation>
        <location evidence="1">Cell envelope</location>
    </subcellularLocation>
</comment>
<name>A0A0N1F604_9HYPH</name>
<dbReference type="PANTHER" id="PTHR30158:SF3">
    <property type="entry name" value="MULTIDRUG EFFLUX PUMP SUBUNIT ACRA-RELATED"/>
    <property type="match status" value="1"/>
</dbReference>
<protein>
    <submittedName>
        <fullName evidence="9">Hemolysin D</fullName>
    </submittedName>
</protein>
<dbReference type="Pfam" id="PF25989">
    <property type="entry name" value="YknX_C"/>
    <property type="match status" value="1"/>
</dbReference>
<dbReference type="Pfam" id="PF25917">
    <property type="entry name" value="BSH_RND"/>
    <property type="match status" value="1"/>
</dbReference>
<evidence type="ECO:0000259" key="7">
    <source>
        <dbReference type="Pfam" id="PF25917"/>
    </source>
</evidence>
<dbReference type="NCBIfam" id="TIGR01730">
    <property type="entry name" value="RND_mfp"/>
    <property type="match status" value="1"/>
</dbReference>
<feature type="domain" description="Multidrug resistance protein MdtA-like barrel-sandwich hybrid" evidence="7">
    <location>
        <begin position="62"/>
        <end position="192"/>
    </location>
</feature>
<dbReference type="SUPFAM" id="SSF111369">
    <property type="entry name" value="HlyD-like secretion proteins"/>
    <property type="match status" value="1"/>
</dbReference>
<dbReference type="Gene3D" id="2.40.30.170">
    <property type="match status" value="1"/>
</dbReference>
<evidence type="ECO:0000313" key="10">
    <source>
        <dbReference type="Proteomes" id="UP000037822"/>
    </source>
</evidence>
<comment type="caution">
    <text evidence="9">The sequence shown here is derived from an EMBL/GenBank/DDBJ whole genome shotgun (WGS) entry which is preliminary data.</text>
</comment>
<organism evidence="9 10">
    <name type="scientific">Bosea vaviloviae</name>
    <dbReference type="NCBI Taxonomy" id="1526658"/>
    <lineage>
        <taxon>Bacteria</taxon>
        <taxon>Pseudomonadati</taxon>
        <taxon>Pseudomonadota</taxon>
        <taxon>Alphaproteobacteria</taxon>
        <taxon>Hyphomicrobiales</taxon>
        <taxon>Boseaceae</taxon>
        <taxon>Bosea</taxon>
    </lineage>
</organism>
<keyword evidence="3" id="KW-0175">Coiled coil</keyword>
<dbReference type="FunFam" id="2.40.420.20:FF:000001">
    <property type="entry name" value="Efflux RND transporter periplasmic adaptor subunit"/>
    <property type="match status" value="1"/>
</dbReference>
<evidence type="ECO:0000256" key="5">
    <source>
        <dbReference type="SAM" id="SignalP"/>
    </source>
</evidence>
<dbReference type="Proteomes" id="UP000037822">
    <property type="component" value="Unassembled WGS sequence"/>
</dbReference>
<evidence type="ECO:0000259" key="6">
    <source>
        <dbReference type="Pfam" id="PF25876"/>
    </source>
</evidence>
<dbReference type="Pfam" id="PF25876">
    <property type="entry name" value="HH_MFP_RND"/>
    <property type="match status" value="1"/>
</dbReference>
<sequence length="387" mass="40615">MSHAGHFPTISAALAALLLSPISSSAQTGAGGPPVVGFVAAELRSVNETTEINGRIQAVGRVDLIARVSAFLERQLIVEGAEVRKGDLLFQLEKAPFEAAVEVAQAGIAQAQAQLENASMALARAEELFKSNAGSKSALDNAQAAQRTAAAQLRAAQAQLHQAEINLGYTDIRAPIDGRIGRAAITVGNVVGPSSGVLATIVSQDPIYVTFPVSVRRAVDLRQQFARDGGFGAVRIQLRLPDGRLYGNLGKLDYWDINVARDTDSITLRGVIPNPTLPGGGRELTNDQLVRVILEAVKPKQVLVVPRVAVLSDQQGDYVYVVDGQDTARQRRVKLGQSTAGAAAVVEGLSAGERVVVEGLQRVRPDSPVAPTLAGEVPGAKPSAGRS</sequence>
<feature type="domain" description="Multidrug resistance protein MdtA-like alpha-helical hairpin" evidence="6">
    <location>
        <begin position="102"/>
        <end position="170"/>
    </location>
</feature>
<dbReference type="AlphaFoldDB" id="A0A0N1F604"/>
<feature type="signal peptide" evidence="5">
    <location>
        <begin position="1"/>
        <end position="26"/>
    </location>
</feature>
<gene>
    <name evidence="9" type="ORF">AE618_08770</name>
</gene>
<feature type="domain" description="YknX-like C-terminal permuted SH3-like" evidence="8">
    <location>
        <begin position="302"/>
        <end position="364"/>
    </location>
</feature>
<keyword evidence="10" id="KW-1185">Reference proteome</keyword>
<dbReference type="InterPro" id="IPR058637">
    <property type="entry name" value="YknX-like_C"/>
</dbReference>
<dbReference type="GO" id="GO:0005886">
    <property type="term" value="C:plasma membrane"/>
    <property type="evidence" value="ECO:0007669"/>
    <property type="project" value="TreeGrafter"/>
</dbReference>
<dbReference type="InterPro" id="IPR058625">
    <property type="entry name" value="MdtA-like_BSH"/>
</dbReference>
<dbReference type="GO" id="GO:0030313">
    <property type="term" value="C:cell envelope"/>
    <property type="evidence" value="ECO:0007669"/>
    <property type="project" value="UniProtKB-SubCell"/>
</dbReference>
<evidence type="ECO:0000256" key="1">
    <source>
        <dbReference type="ARBA" id="ARBA00004196"/>
    </source>
</evidence>
<dbReference type="GO" id="GO:0022857">
    <property type="term" value="F:transmembrane transporter activity"/>
    <property type="evidence" value="ECO:0007669"/>
    <property type="project" value="InterPro"/>
</dbReference>
<keyword evidence="5" id="KW-0732">Signal</keyword>
<accession>A0A0N1F604</accession>
<dbReference type="GO" id="GO:0046677">
    <property type="term" value="P:response to antibiotic"/>
    <property type="evidence" value="ECO:0007669"/>
    <property type="project" value="TreeGrafter"/>
</dbReference>
<reference evidence="9 10" key="1">
    <citation type="submission" date="2015-07" db="EMBL/GenBank/DDBJ databases">
        <title>Whole genome sequencing of Bosea vaviloviae isolated from cave pool.</title>
        <authorList>
            <person name="Tan N.E.H."/>
            <person name="Lee Y.P."/>
            <person name="Gan H.M."/>
            <person name="Barton H."/>
            <person name="Savka M.A."/>
        </authorList>
    </citation>
    <scope>NUCLEOTIDE SEQUENCE [LARGE SCALE GENOMIC DNA]</scope>
    <source>
        <strain evidence="9 10">SD260</strain>
    </source>
</reference>
<dbReference type="Gene3D" id="1.10.287.470">
    <property type="entry name" value="Helix hairpin bin"/>
    <property type="match status" value="1"/>
</dbReference>
<evidence type="ECO:0000256" key="3">
    <source>
        <dbReference type="SAM" id="Coils"/>
    </source>
</evidence>
<dbReference type="OrthoDB" id="9816569at2"/>
<dbReference type="InterPro" id="IPR006143">
    <property type="entry name" value="RND_pump_MFP"/>
</dbReference>
<dbReference type="Gene3D" id="2.40.50.100">
    <property type="match status" value="1"/>
</dbReference>
<proteinExistence type="inferred from homology"/>
<evidence type="ECO:0000256" key="2">
    <source>
        <dbReference type="ARBA" id="ARBA00009477"/>
    </source>
</evidence>
<evidence type="ECO:0000259" key="8">
    <source>
        <dbReference type="Pfam" id="PF25989"/>
    </source>
</evidence>
<dbReference type="Gene3D" id="2.40.420.20">
    <property type="match status" value="1"/>
</dbReference>
<dbReference type="EMBL" id="LGSZ01000029">
    <property type="protein sequence ID" value="KPH81413.1"/>
    <property type="molecule type" value="Genomic_DNA"/>
</dbReference>
<feature type="region of interest" description="Disordered" evidence="4">
    <location>
        <begin position="366"/>
        <end position="387"/>
    </location>
</feature>
<evidence type="ECO:0000313" key="9">
    <source>
        <dbReference type="EMBL" id="KPH81413.1"/>
    </source>
</evidence>
<comment type="similarity">
    <text evidence="2">Belongs to the membrane fusion protein (MFP) (TC 8.A.1) family.</text>
</comment>
<evidence type="ECO:0000256" key="4">
    <source>
        <dbReference type="SAM" id="MobiDB-lite"/>
    </source>
</evidence>
<dbReference type="PATRIC" id="fig|1526658.3.peg.2780"/>
<feature type="chain" id="PRO_5005870953" evidence="5">
    <location>
        <begin position="27"/>
        <end position="387"/>
    </location>
</feature>
<dbReference type="InterPro" id="IPR058624">
    <property type="entry name" value="MdtA-like_HH"/>
</dbReference>
<dbReference type="PANTHER" id="PTHR30158">
    <property type="entry name" value="ACRA/E-RELATED COMPONENT OF DRUG EFFLUX TRANSPORTER"/>
    <property type="match status" value="1"/>
</dbReference>
<feature type="coiled-coil region" evidence="3">
    <location>
        <begin position="101"/>
        <end position="166"/>
    </location>
</feature>